<feature type="active site" evidence="11">
    <location>
        <position position="330"/>
    </location>
</feature>
<organism evidence="13 14">
    <name type="scientific">Alkalibaculum sporogenes</name>
    <dbReference type="NCBI Taxonomy" id="2655001"/>
    <lineage>
        <taxon>Bacteria</taxon>
        <taxon>Bacillati</taxon>
        <taxon>Bacillota</taxon>
        <taxon>Clostridia</taxon>
        <taxon>Eubacteriales</taxon>
        <taxon>Eubacteriaceae</taxon>
        <taxon>Alkalibaculum</taxon>
    </lineage>
</organism>
<dbReference type="PROSITE" id="PS51273">
    <property type="entry name" value="GATASE_TYPE_1"/>
    <property type="match status" value="1"/>
</dbReference>
<dbReference type="Proteomes" id="UP000440004">
    <property type="component" value="Unassembled WGS sequence"/>
</dbReference>
<evidence type="ECO:0000256" key="10">
    <source>
        <dbReference type="ARBA" id="ARBA00049285"/>
    </source>
</evidence>
<dbReference type="Gene3D" id="3.40.50.880">
    <property type="match status" value="1"/>
</dbReference>
<dbReference type="PRINTS" id="PR00099">
    <property type="entry name" value="CPSGATASE"/>
</dbReference>
<keyword evidence="11" id="KW-0028">Amino-acid biosynthesis</keyword>
<comment type="function">
    <text evidence="11">Small subunit of the glutamine-dependent carbamoyl phosphate synthetase (CPSase). CPSase catalyzes the formation of carbamoyl phosphate from the ammonia moiety of glutamine, carbonate, and phosphate donated by ATP, constituting the first step of 2 biosynthetic pathways, one leading to arginine and/or urea and the other to pyrimidine nucleotides. The small subunit (glutamine amidotransferase) binds and cleaves glutamine to supply the large subunit with the substrate ammonia.</text>
</comment>
<dbReference type="InterPro" id="IPR002474">
    <property type="entry name" value="CarbamoylP_synth_ssu_N"/>
</dbReference>
<dbReference type="GO" id="GO:0006541">
    <property type="term" value="P:glutamine metabolic process"/>
    <property type="evidence" value="ECO:0007669"/>
    <property type="project" value="InterPro"/>
</dbReference>
<dbReference type="InterPro" id="IPR035686">
    <property type="entry name" value="CPSase_GATase1"/>
</dbReference>
<dbReference type="EC" id="6.3.5.5" evidence="11"/>
<evidence type="ECO:0000256" key="8">
    <source>
        <dbReference type="ARBA" id="ARBA00022975"/>
    </source>
</evidence>
<evidence type="ECO:0000256" key="7">
    <source>
        <dbReference type="ARBA" id="ARBA00022962"/>
    </source>
</evidence>
<gene>
    <name evidence="11 13" type="primary">carA</name>
    <name evidence="13" type="ORF">GC105_12625</name>
</gene>
<dbReference type="SUPFAM" id="SSF52317">
    <property type="entry name" value="Class I glutamine amidotransferase-like"/>
    <property type="match status" value="1"/>
</dbReference>
<dbReference type="HAMAP" id="MF_01209">
    <property type="entry name" value="CPSase_S_chain"/>
    <property type="match status" value="1"/>
</dbReference>
<dbReference type="GO" id="GO:0044205">
    <property type="term" value="P:'de novo' UMP biosynthetic process"/>
    <property type="evidence" value="ECO:0007669"/>
    <property type="project" value="UniProtKB-UniRule"/>
</dbReference>
<dbReference type="NCBIfam" id="TIGR01368">
    <property type="entry name" value="CPSaseIIsmall"/>
    <property type="match status" value="1"/>
</dbReference>
<dbReference type="GO" id="GO:0006526">
    <property type="term" value="P:L-arginine biosynthetic process"/>
    <property type="evidence" value="ECO:0007669"/>
    <property type="project" value="UniProtKB-UniRule"/>
</dbReference>
<dbReference type="PANTHER" id="PTHR43418:SF7">
    <property type="entry name" value="CARBAMOYL-PHOSPHATE SYNTHASE SMALL CHAIN"/>
    <property type="match status" value="1"/>
</dbReference>
<dbReference type="GO" id="GO:0004088">
    <property type="term" value="F:carbamoyl-phosphate synthase (glutamine-hydrolyzing) activity"/>
    <property type="evidence" value="ECO:0007669"/>
    <property type="project" value="UniProtKB-UniRule"/>
</dbReference>
<comment type="pathway">
    <text evidence="2 11">Amino-acid biosynthesis; L-arginine biosynthesis; carbamoyl phosphate from bicarbonate: step 1/1.</text>
</comment>
<name>A0A6A7KC94_9FIRM</name>
<sequence>MKAFIYLEDGTKLEGKSFGSDNTVIGELVFNTGMTGYQEVLTDPSYREQIVIMTYPMIGNYGINKDDNESNEVQVKAFIVREYSVIPSHYESINTIDNFLKENNIPGVYDVDTRMLTKRIRNSGSMKCLITTKELKDYKNLIDSYQLPKDIVSMVSRNLKEYFPGNNYKVGILDLGLKKGIENNLKKMGCSVIIYPYNTTKDEIMDDNIDVLLLSNGPGDPKENLKVIDLAKDMMGTLPLWGICLGHQILALALGGDTYKMKFGHRGSNHPVMNIETGKILISSQNHGYAVKDESLSAGIIKTYTNINDDTLEGFDYPDYNIKAVQFHPEEGPGPIDGHIIFKEWLDSLKEVE</sequence>
<dbReference type="AlphaFoldDB" id="A0A6A7KC94"/>
<dbReference type="SUPFAM" id="SSF52021">
    <property type="entry name" value="Carbamoyl phosphate synthetase, small subunit N-terminal domain"/>
    <property type="match status" value="1"/>
</dbReference>
<keyword evidence="5 11" id="KW-0547">Nucleotide-binding</keyword>
<dbReference type="GO" id="GO:0006207">
    <property type="term" value="P:'de novo' pyrimidine nucleobase biosynthetic process"/>
    <property type="evidence" value="ECO:0007669"/>
    <property type="project" value="InterPro"/>
</dbReference>
<dbReference type="Gene3D" id="3.50.30.20">
    <property type="entry name" value="Carbamoyl-phosphate synthase small subunit, N-terminal domain"/>
    <property type="match status" value="1"/>
</dbReference>
<dbReference type="NCBIfam" id="NF009475">
    <property type="entry name" value="PRK12838.1"/>
    <property type="match status" value="1"/>
</dbReference>
<protein>
    <recommendedName>
        <fullName evidence="11">Carbamoyl phosphate synthase small chain</fullName>
        <ecNumber evidence="11">6.3.5.5</ecNumber>
    </recommendedName>
    <alternativeName>
        <fullName evidence="11">Carbamoyl phosphate synthetase glutamine chain</fullName>
    </alternativeName>
</protein>
<proteinExistence type="inferred from homology"/>
<dbReference type="PANTHER" id="PTHR43418">
    <property type="entry name" value="MULTIFUNCTIONAL TRYPTOPHAN BIOSYNTHESIS PROTEIN-RELATED"/>
    <property type="match status" value="1"/>
</dbReference>
<dbReference type="UniPathway" id="UPA00070">
    <property type="reaction ID" value="UER00115"/>
</dbReference>
<dbReference type="InterPro" id="IPR006274">
    <property type="entry name" value="CarbamoylP_synth_ssu"/>
</dbReference>
<keyword evidence="14" id="KW-1185">Reference proteome</keyword>
<feature type="binding site" evidence="11">
    <location>
        <position position="217"/>
    </location>
    <ligand>
        <name>L-glutamine</name>
        <dbReference type="ChEBI" id="CHEBI:58359"/>
    </ligand>
</feature>
<comment type="catalytic activity">
    <reaction evidence="10 11">
        <text>L-glutamine + H2O = L-glutamate + NH4(+)</text>
        <dbReference type="Rhea" id="RHEA:15889"/>
        <dbReference type="ChEBI" id="CHEBI:15377"/>
        <dbReference type="ChEBI" id="CHEBI:28938"/>
        <dbReference type="ChEBI" id="CHEBI:29985"/>
        <dbReference type="ChEBI" id="CHEBI:58359"/>
    </reaction>
</comment>
<keyword evidence="11" id="KW-0055">Arginine biosynthesis</keyword>
<reference evidence="13 14" key="1">
    <citation type="submission" date="2019-10" db="EMBL/GenBank/DDBJ databases">
        <title>Alkalibaculum tamaniensis sp.nov., a new alkaliphilic acetogen, isolated on methoxylated aromatics from a mud volcano.</title>
        <authorList>
            <person name="Khomyakova M.A."/>
            <person name="Merkel A.Y."/>
            <person name="Bonch-Osmolovskaya E.A."/>
            <person name="Slobodkin A.I."/>
        </authorList>
    </citation>
    <scope>NUCLEOTIDE SEQUENCE [LARGE SCALE GENOMIC DNA]</scope>
    <source>
        <strain evidence="13 14">M08DMB</strain>
    </source>
</reference>
<evidence type="ECO:0000256" key="1">
    <source>
        <dbReference type="ARBA" id="ARBA00004812"/>
    </source>
</evidence>
<dbReference type="GO" id="GO:0005524">
    <property type="term" value="F:ATP binding"/>
    <property type="evidence" value="ECO:0007669"/>
    <property type="project" value="UniProtKB-UniRule"/>
</dbReference>
<dbReference type="UniPathway" id="UPA00068">
    <property type="reaction ID" value="UER00171"/>
</dbReference>
<comment type="subunit">
    <text evidence="11">Composed of two chains; the small (or glutamine) chain promotes the hydrolysis of glutamine to ammonia, which is used by the large (or ammonia) chain to synthesize carbamoyl phosphate. Tetramer of heterodimers (alpha,beta)4.</text>
</comment>
<keyword evidence="6 11" id="KW-0067">ATP-binding</keyword>
<evidence type="ECO:0000256" key="5">
    <source>
        <dbReference type="ARBA" id="ARBA00022741"/>
    </source>
</evidence>
<evidence type="ECO:0000256" key="9">
    <source>
        <dbReference type="ARBA" id="ARBA00048816"/>
    </source>
</evidence>
<feature type="binding site" evidence="11">
    <location>
        <position position="289"/>
    </location>
    <ligand>
        <name>L-glutamine</name>
        <dbReference type="ChEBI" id="CHEBI:58359"/>
    </ligand>
</feature>
<evidence type="ECO:0000313" key="14">
    <source>
        <dbReference type="Proteomes" id="UP000440004"/>
    </source>
</evidence>
<evidence type="ECO:0000313" key="13">
    <source>
        <dbReference type="EMBL" id="MPW26633.1"/>
    </source>
</evidence>
<dbReference type="EMBL" id="WHNX01000022">
    <property type="protein sequence ID" value="MPW26633.1"/>
    <property type="molecule type" value="Genomic_DNA"/>
</dbReference>
<feature type="binding site" evidence="11">
    <location>
        <position position="45"/>
    </location>
    <ligand>
        <name>L-glutamine</name>
        <dbReference type="ChEBI" id="CHEBI:58359"/>
    </ligand>
</feature>
<dbReference type="InterPro" id="IPR029062">
    <property type="entry name" value="Class_I_gatase-like"/>
</dbReference>
<dbReference type="PRINTS" id="PR00096">
    <property type="entry name" value="GATASE"/>
</dbReference>
<feature type="binding site" evidence="11">
    <location>
        <position position="286"/>
    </location>
    <ligand>
        <name>L-glutamine</name>
        <dbReference type="ChEBI" id="CHEBI:58359"/>
    </ligand>
</feature>
<feature type="active site" evidence="11">
    <location>
        <position position="328"/>
    </location>
</feature>
<dbReference type="InterPro" id="IPR050472">
    <property type="entry name" value="Anth_synth/Amidotransfase"/>
</dbReference>
<keyword evidence="7 11" id="KW-0315">Glutamine amidotransferase</keyword>
<dbReference type="InterPro" id="IPR017926">
    <property type="entry name" value="GATASE"/>
</dbReference>
<feature type="binding site" evidence="11">
    <location>
        <position position="288"/>
    </location>
    <ligand>
        <name>L-glutamine</name>
        <dbReference type="ChEBI" id="CHEBI:58359"/>
    </ligand>
</feature>
<comment type="similarity">
    <text evidence="3 11">Belongs to the CarA family.</text>
</comment>
<feature type="region of interest" description="CPSase" evidence="11">
    <location>
        <begin position="1"/>
        <end position="168"/>
    </location>
</feature>
<dbReference type="PRINTS" id="PR00097">
    <property type="entry name" value="ANTSNTHASEII"/>
</dbReference>
<comment type="caution">
    <text evidence="13">The sequence shown here is derived from an EMBL/GenBank/DDBJ whole genome shotgun (WGS) entry which is preliminary data.</text>
</comment>
<feature type="active site" description="Nucleophile" evidence="11">
    <location>
        <position position="244"/>
    </location>
</feature>
<evidence type="ECO:0000259" key="12">
    <source>
        <dbReference type="SMART" id="SM01097"/>
    </source>
</evidence>
<dbReference type="RefSeq" id="WP_152805326.1">
    <property type="nucleotide sequence ID" value="NZ_WHNX01000022.1"/>
</dbReference>
<dbReference type="InterPro" id="IPR036480">
    <property type="entry name" value="CarbP_synth_ssu_N_sf"/>
</dbReference>
<evidence type="ECO:0000256" key="3">
    <source>
        <dbReference type="ARBA" id="ARBA00007800"/>
    </source>
</evidence>
<dbReference type="Pfam" id="PF00117">
    <property type="entry name" value="GATase"/>
    <property type="match status" value="1"/>
</dbReference>
<feature type="binding site" evidence="11">
    <location>
        <position position="245"/>
    </location>
    <ligand>
        <name>L-glutamine</name>
        <dbReference type="ChEBI" id="CHEBI:58359"/>
    </ligand>
</feature>
<feature type="binding site" evidence="11">
    <location>
        <position position="248"/>
    </location>
    <ligand>
        <name>L-glutamine</name>
        <dbReference type="ChEBI" id="CHEBI:58359"/>
    </ligand>
</feature>
<comment type="pathway">
    <text evidence="1 11">Pyrimidine metabolism; UMP biosynthesis via de novo pathway; (S)-dihydroorotate from bicarbonate: step 1/3.</text>
</comment>
<evidence type="ECO:0000256" key="6">
    <source>
        <dbReference type="ARBA" id="ARBA00022840"/>
    </source>
</evidence>
<feature type="domain" description="Carbamoyl-phosphate synthase small subunit N-terminal" evidence="12">
    <location>
        <begin position="1"/>
        <end position="131"/>
    </location>
</feature>
<dbReference type="Pfam" id="PF00988">
    <property type="entry name" value="CPSase_sm_chain"/>
    <property type="match status" value="1"/>
</dbReference>
<keyword evidence="8 11" id="KW-0665">Pyrimidine biosynthesis</keyword>
<dbReference type="SMART" id="SM01097">
    <property type="entry name" value="CPSase_sm_chain"/>
    <property type="match status" value="1"/>
</dbReference>
<evidence type="ECO:0000256" key="4">
    <source>
        <dbReference type="ARBA" id="ARBA00022598"/>
    </source>
</evidence>
<dbReference type="GO" id="GO:0004359">
    <property type="term" value="F:glutaminase activity"/>
    <property type="evidence" value="ECO:0007669"/>
    <property type="project" value="RHEA"/>
</dbReference>
<evidence type="ECO:0000256" key="11">
    <source>
        <dbReference type="HAMAP-Rule" id="MF_01209"/>
    </source>
</evidence>
<dbReference type="CDD" id="cd01744">
    <property type="entry name" value="GATase1_CPSase"/>
    <property type="match status" value="1"/>
</dbReference>
<accession>A0A6A7KC94</accession>
<keyword evidence="4 11" id="KW-0436">Ligase</keyword>
<evidence type="ECO:0000256" key="2">
    <source>
        <dbReference type="ARBA" id="ARBA00005077"/>
    </source>
</evidence>
<dbReference type="FunFam" id="3.50.30.20:FF:000001">
    <property type="entry name" value="Carbamoyl-phosphate synthase small chain"/>
    <property type="match status" value="1"/>
</dbReference>
<comment type="catalytic activity">
    <reaction evidence="9 11">
        <text>hydrogencarbonate + L-glutamine + 2 ATP + H2O = carbamoyl phosphate + L-glutamate + 2 ADP + phosphate + 2 H(+)</text>
        <dbReference type="Rhea" id="RHEA:18633"/>
        <dbReference type="ChEBI" id="CHEBI:15377"/>
        <dbReference type="ChEBI" id="CHEBI:15378"/>
        <dbReference type="ChEBI" id="CHEBI:17544"/>
        <dbReference type="ChEBI" id="CHEBI:29985"/>
        <dbReference type="ChEBI" id="CHEBI:30616"/>
        <dbReference type="ChEBI" id="CHEBI:43474"/>
        <dbReference type="ChEBI" id="CHEBI:58228"/>
        <dbReference type="ChEBI" id="CHEBI:58359"/>
        <dbReference type="ChEBI" id="CHEBI:456216"/>
        <dbReference type="EC" id="6.3.5.5"/>
    </reaction>
</comment>
<feature type="binding site" evidence="11">
    <location>
        <position position="219"/>
    </location>
    <ligand>
        <name>L-glutamine</name>
        <dbReference type="ChEBI" id="CHEBI:58359"/>
    </ligand>
</feature>